<name>A0A1R3J397_COCAP</name>
<protein>
    <submittedName>
        <fullName evidence="1">Uncharacterized protein</fullName>
    </submittedName>
</protein>
<keyword evidence="2" id="KW-1185">Reference proteome</keyword>
<accession>A0A1R3J397</accession>
<dbReference type="AlphaFoldDB" id="A0A1R3J397"/>
<evidence type="ECO:0000313" key="1">
    <source>
        <dbReference type="EMBL" id="OMO89299.1"/>
    </source>
</evidence>
<proteinExistence type="predicted"/>
<dbReference type="Proteomes" id="UP000188268">
    <property type="component" value="Unassembled WGS sequence"/>
</dbReference>
<dbReference type="EMBL" id="AWWV01008765">
    <property type="protein sequence ID" value="OMO89299.1"/>
    <property type="molecule type" value="Genomic_DNA"/>
</dbReference>
<dbReference type="Gramene" id="OMO89299">
    <property type="protein sequence ID" value="OMO89299"/>
    <property type="gene ID" value="CCACVL1_07928"/>
</dbReference>
<comment type="caution">
    <text evidence="1">The sequence shown here is derived from an EMBL/GenBank/DDBJ whole genome shotgun (WGS) entry which is preliminary data.</text>
</comment>
<reference evidence="1 2" key="1">
    <citation type="submission" date="2013-09" db="EMBL/GenBank/DDBJ databases">
        <title>Corchorus capsularis genome sequencing.</title>
        <authorList>
            <person name="Alam M."/>
            <person name="Haque M.S."/>
            <person name="Islam M.S."/>
            <person name="Emdad E.M."/>
            <person name="Islam M.M."/>
            <person name="Ahmed B."/>
            <person name="Halim A."/>
            <person name="Hossen Q.M.M."/>
            <person name="Hossain M.Z."/>
            <person name="Ahmed R."/>
            <person name="Khan M.M."/>
            <person name="Islam R."/>
            <person name="Rashid M.M."/>
            <person name="Khan S.A."/>
            <person name="Rahman M.S."/>
            <person name="Alam M."/>
        </authorList>
    </citation>
    <scope>NUCLEOTIDE SEQUENCE [LARGE SCALE GENOMIC DNA]</scope>
    <source>
        <strain evidence="2">cv. CVL-1</strain>
        <tissue evidence="1">Whole seedling</tissue>
    </source>
</reference>
<sequence>MERVAPRIGTRIDAQLKRGLG</sequence>
<gene>
    <name evidence="1" type="ORF">CCACVL1_07928</name>
</gene>
<evidence type="ECO:0000313" key="2">
    <source>
        <dbReference type="Proteomes" id="UP000188268"/>
    </source>
</evidence>
<organism evidence="1 2">
    <name type="scientific">Corchorus capsularis</name>
    <name type="common">Jute</name>
    <dbReference type="NCBI Taxonomy" id="210143"/>
    <lineage>
        <taxon>Eukaryota</taxon>
        <taxon>Viridiplantae</taxon>
        <taxon>Streptophyta</taxon>
        <taxon>Embryophyta</taxon>
        <taxon>Tracheophyta</taxon>
        <taxon>Spermatophyta</taxon>
        <taxon>Magnoliopsida</taxon>
        <taxon>eudicotyledons</taxon>
        <taxon>Gunneridae</taxon>
        <taxon>Pentapetalae</taxon>
        <taxon>rosids</taxon>
        <taxon>malvids</taxon>
        <taxon>Malvales</taxon>
        <taxon>Malvaceae</taxon>
        <taxon>Grewioideae</taxon>
        <taxon>Apeibeae</taxon>
        <taxon>Corchorus</taxon>
    </lineage>
</organism>